<keyword evidence="3 7" id="KW-1133">Transmembrane helix</keyword>
<dbReference type="SUPFAM" id="SSF144091">
    <property type="entry name" value="Rhomboid-like"/>
    <property type="match status" value="1"/>
</dbReference>
<evidence type="ECO:0000256" key="3">
    <source>
        <dbReference type="ARBA" id="ARBA00022989"/>
    </source>
</evidence>
<dbReference type="GO" id="GO:0004252">
    <property type="term" value="F:serine-type endopeptidase activity"/>
    <property type="evidence" value="ECO:0007669"/>
    <property type="project" value="InterPro"/>
</dbReference>
<evidence type="ECO:0000259" key="8">
    <source>
        <dbReference type="Pfam" id="PF01694"/>
    </source>
</evidence>
<feature type="coiled-coil region" evidence="5">
    <location>
        <begin position="104"/>
        <end position="131"/>
    </location>
</feature>
<evidence type="ECO:0000313" key="9">
    <source>
        <dbReference type="EMBL" id="KAA8493292.1"/>
    </source>
</evidence>
<feature type="region of interest" description="Disordered" evidence="6">
    <location>
        <begin position="35"/>
        <end position="59"/>
    </location>
</feature>
<proteinExistence type="predicted"/>
<feature type="transmembrane region" description="Helical" evidence="7">
    <location>
        <begin position="494"/>
        <end position="511"/>
    </location>
</feature>
<evidence type="ECO:0000313" key="10">
    <source>
        <dbReference type="Proteomes" id="UP000324585"/>
    </source>
</evidence>
<evidence type="ECO:0000256" key="4">
    <source>
        <dbReference type="ARBA" id="ARBA00023136"/>
    </source>
</evidence>
<comment type="subcellular location">
    <subcellularLocation>
        <location evidence="1">Membrane</location>
        <topology evidence="1">Multi-pass membrane protein</topology>
    </subcellularLocation>
</comment>
<feature type="compositionally biased region" description="Basic residues" evidence="6">
    <location>
        <begin position="40"/>
        <end position="49"/>
    </location>
</feature>
<evidence type="ECO:0000256" key="5">
    <source>
        <dbReference type="SAM" id="Coils"/>
    </source>
</evidence>
<dbReference type="Gene3D" id="1.20.1540.10">
    <property type="entry name" value="Rhomboid-like"/>
    <property type="match status" value="1"/>
</dbReference>
<evidence type="ECO:0000256" key="7">
    <source>
        <dbReference type="SAM" id="Phobius"/>
    </source>
</evidence>
<dbReference type="EMBL" id="VRMN01000007">
    <property type="protein sequence ID" value="KAA8493292.1"/>
    <property type="molecule type" value="Genomic_DNA"/>
</dbReference>
<keyword evidence="5" id="KW-0175">Coiled coil</keyword>
<evidence type="ECO:0000256" key="1">
    <source>
        <dbReference type="ARBA" id="ARBA00004141"/>
    </source>
</evidence>
<feature type="transmembrane region" description="Helical" evidence="7">
    <location>
        <begin position="658"/>
        <end position="681"/>
    </location>
</feature>
<feature type="transmembrane region" description="Helical" evidence="7">
    <location>
        <begin position="623"/>
        <end position="646"/>
    </location>
</feature>
<evidence type="ECO:0000256" key="6">
    <source>
        <dbReference type="SAM" id="MobiDB-lite"/>
    </source>
</evidence>
<accession>A0A5J4YR61</accession>
<feature type="transmembrane region" description="Helical" evidence="7">
    <location>
        <begin position="466"/>
        <end position="482"/>
    </location>
</feature>
<feature type="domain" description="Peptidase S54 rhomboid" evidence="8">
    <location>
        <begin position="539"/>
        <end position="678"/>
    </location>
</feature>
<dbReference type="AlphaFoldDB" id="A0A5J4YR61"/>
<feature type="transmembrane region" description="Helical" evidence="7">
    <location>
        <begin position="426"/>
        <end position="446"/>
    </location>
</feature>
<dbReference type="InterPro" id="IPR022764">
    <property type="entry name" value="Peptidase_S54_rhomboid_dom"/>
</dbReference>
<keyword evidence="4 7" id="KW-0472">Membrane</keyword>
<dbReference type="GO" id="GO:0016020">
    <property type="term" value="C:membrane"/>
    <property type="evidence" value="ECO:0007669"/>
    <property type="project" value="UniProtKB-SubCell"/>
</dbReference>
<feature type="transmembrane region" description="Helical" evidence="7">
    <location>
        <begin position="707"/>
        <end position="730"/>
    </location>
</feature>
<evidence type="ECO:0000256" key="2">
    <source>
        <dbReference type="ARBA" id="ARBA00022692"/>
    </source>
</evidence>
<keyword evidence="10" id="KW-1185">Reference proteome</keyword>
<feature type="transmembrane region" description="Helical" evidence="7">
    <location>
        <begin position="546"/>
        <end position="567"/>
    </location>
</feature>
<protein>
    <recommendedName>
        <fullName evidence="8">Peptidase S54 rhomboid domain-containing protein</fullName>
    </recommendedName>
</protein>
<feature type="transmembrane region" description="Helical" evidence="7">
    <location>
        <begin position="587"/>
        <end position="611"/>
    </location>
</feature>
<reference evidence="10" key="1">
    <citation type="journal article" date="2019" name="Nat. Commun.">
        <title>Expansion of phycobilisome linker gene families in mesophilic red algae.</title>
        <authorList>
            <person name="Lee J."/>
            <person name="Kim D."/>
            <person name="Bhattacharya D."/>
            <person name="Yoon H.S."/>
        </authorList>
    </citation>
    <scope>NUCLEOTIDE SEQUENCE [LARGE SCALE GENOMIC DNA]</scope>
    <source>
        <strain evidence="10">CCMP 1328</strain>
    </source>
</reference>
<dbReference type="InterPro" id="IPR035952">
    <property type="entry name" value="Rhomboid-like_sf"/>
</dbReference>
<feature type="region of interest" description="Disordered" evidence="6">
    <location>
        <begin position="253"/>
        <end position="283"/>
    </location>
</feature>
<feature type="transmembrane region" description="Helical" evidence="7">
    <location>
        <begin position="391"/>
        <end position="414"/>
    </location>
</feature>
<gene>
    <name evidence="9" type="ORF">FVE85_8737</name>
</gene>
<name>A0A5J4YR61_PORPP</name>
<comment type="caution">
    <text evidence="9">The sequence shown here is derived from an EMBL/GenBank/DDBJ whole genome shotgun (WGS) entry which is preliminary data.</text>
</comment>
<sequence>MDNQDAHLNGGASARESRLLKLDMERLDSVIRKVQEHKREKQRRQRLPGRQRTSGKDRVQSALAELVEEQEQDLEELDEPEILGYLTQEELEAGKSFNGNPSRYHVLKAERARLRKERRELRERQLEQRALNQVQFPSTDTDGYDATSVLSEDDVDDLPDQIILSLAGRRAAQLAGSGAVAPAYADIPDADMGVDEVCSSEERHVVIDLGDNESRAELLSRAGTQTVDDEDTSTTRTLDAPRKVRLLVAPDMPEAPEATGEQSAWSTQSHARSTNSRTRSNAPYSMMSALPSVSSSSSDELFDYEGAEEAWYGTDADGVETGLKKPLVLWTDEEMRVTIPAFLLEYVEELEKQDRDASHYLGSIDSLFMTRGLVRNLSKPTFFPKERLRIFWYQLVGMLSFVLYQLAIVLCRVLTYPDTSLTWLQYVFYGGMSTAVCLPLAGYTYYKTHRYYLVDKRGDDAEELGPWVLYALQLFVPLPLGIRRFVYNSHGPQWPWMSFFIIFSWLFMYVITGPFGFDAHIARDTYCVGNSITFGGTMANFFHANWLHLLSNCVILLMFASITESVYGAWRTYLPVVIALPLIQPMYGFCLSVGGSAVWGLLAGAFVGNWFATLHWGANFNPWFPTVNFTRAFTLVWILNCLNILGDVQASVNGSPRISNWVHASAQLMGFLLALVFSPLFDRRFMHAPGEFNPDVGFPPRGSWWRWWYVILSVIGLVGLVTYVAIGFVWTEKYWAPVT</sequence>
<dbReference type="Pfam" id="PF01694">
    <property type="entry name" value="Rhomboid"/>
    <property type="match status" value="1"/>
</dbReference>
<feature type="compositionally biased region" description="Polar residues" evidence="6">
    <location>
        <begin position="260"/>
        <end position="283"/>
    </location>
</feature>
<organism evidence="9 10">
    <name type="scientific">Porphyridium purpureum</name>
    <name type="common">Red alga</name>
    <name type="synonym">Porphyridium cruentum</name>
    <dbReference type="NCBI Taxonomy" id="35688"/>
    <lineage>
        <taxon>Eukaryota</taxon>
        <taxon>Rhodophyta</taxon>
        <taxon>Bangiophyceae</taxon>
        <taxon>Porphyridiales</taxon>
        <taxon>Porphyridiaceae</taxon>
        <taxon>Porphyridium</taxon>
    </lineage>
</organism>
<keyword evidence="2 7" id="KW-0812">Transmembrane</keyword>
<dbReference type="Proteomes" id="UP000324585">
    <property type="component" value="Unassembled WGS sequence"/>
</dbReference>